<accession>A0A328Q8T8</accession>
<name>A0A328Q8T8_9EURY</name>
<dbReference type="Proteomes" id="UP000248557">
    <property type="component" value="Unassembled WGS sequence"/>
</dbReference>
<protein>
    <submittedName>
        <fullName evidence="1">Uncharacterized protein</fullName>
    </submittedName>
</protein>
<dbReference type="AlphaFoldDB" id="A0A328Q8T8"/>
<sequence length="35" mass="4006">MDIYKDEYLNLSKEISQYISNYGVAQGYIKTSLGT</sequence>
<reference evidence="1 2" key="1">
    <citation type="submission" date="2017-05" db="EMBL/GenBank/DDBJ databases">
        <title>Host range expansion of the Methanosphaera genus to humans and monogastric animals involves recent and extensive reduction in genome content.</title>
        <authorList>
            <person name="Hoedt E.C."/>
            <person name="Volmer J.G."/>
            <person name="Parks D.H."/>
            <person name="Rosewarne C.P."/>
            <person name="Denman S.E."/>
            <person name="Mcsweeney C.S."/>
            <person name="O Cuiv P."/>
            <person name="Hugenholtz P."/>
            <person name="Tyson G.W."/>
            <person name="Morrison M."/>
        </authorList>
    </citation>
    <scope>NUCLEOTIDE SEQUENCE [LARGE SCALE GENOMIC DNA]</scope>
    <source>
        <strain evidence="1 2">PA5</strain>
    </source>
</reference>
<evidence type="ECO:0000313" key="1">
    <source>
        <dbReference type="EMBL" id="RAP03140.1"/>
    </source>
</evidence>
<dbReference type="EMBL" id="NGJK01000043">
    <property type="protein sequence ID" value="RAP03140.1"/>
    <property type="molecule type" value="Genomic_DNA"/>
</dbReference>
<proteinExistence type="predicted"/>
<dbReference type="InterPro" id="IPR018975">
    <property type="entry name" value="Pseudomurein-binding_repeat"/>
</dbReference>
<organism evidence="1 2">
    <name type="scientific">Methanosphaera stadtmanae</name>
    <dbReference type="NCBI Taxonomy" id="2317"/>
    <lineage>
        <taxon>Archaea</taxon>
        <taxon>Methanobacteriati</taxon>
        <taxon>Methanobacteriota</taxon>
        <taxon>Methanomada group</taxon>
        <taxon>Methanobacteria</taxon>
        <taxon>Methanobacteriales</taxon>
        <taxon>Methanobacteriaceae</taxon>
        <taxon>Methanosphaera</taxon>
    </lineage>
</organism>
<dbReference type="Pfam" id="PF09373">
    <property type="entry name" value="PMBR"/>
    <property type="match status" value="1"/>
</dbReference>
<gene>
    <name evidence="1" type="ORF">CA615_03840</name>
</gene>
<evidence type="ECO:0000313" key="2">
    <source>
        <dbReference type="Proteomes" id="UP000248557"/>
    </source>
</evidence>
<comment type="caution">
    <text evidence="1">The sequence shown here is derived from an EMBL/GenBank/DDBJ whole genome shotgun (WGS) entry which is preliminary data.</text>
</comment>